<name>A0A2A6DGW1_SALER</name>
<dbReference type="PROSITE" id="PS51688">
    <property type="entry name" value="ICA"/>
    <property type="match status" value="1"/>
</dbReference>
<comment type="caution">
    <text evidence="2">The sequence shown here is derived from an EMBL/GenBank/DDBJ whole genome shotgun (WGS) entry which is preliminary data.</text>
</comment>
<dbReference type="Pfam" id="PF13884">
    <property type="entry name" value="Peptidase_S74"/>
    <property type="match status" value="1"/>
</dbReference>
<evidence type="ECO:0000313" key="2">
    <source>
        <dbReference type="EMBL" id="PDN88732.1"/>
    </source>
</evidence>
<gene>
    <name evidence="2" type="ORF">CIC26_03460</name>
</gene>
<dbReference type="AlphaFoldDB" id="A0A2A6DGW1"/>
<dbReference type="Proteomes" id="UP000873581">
    <property type="component" value="Unassembled WGS sequence"/>
</dbReference>
<sequence>MSAGTLTLTNDTDAVTGSGTAFTAELAAGDFIVVTVGGIPYTLPVKAVNNNTSLTLVSVYTGPTQSGAAWSAVPRVALNMVTAALVAQSAEALRGLNYDKQNWQQFFTADGDVTITLPDTSQTTGPSAKKLINSVSDKAKKGNNSDITSLTGLTTPLSVAQGGTGGATPADAANNIGLGQKSSPFFSQLNISTTGYAIIGVQNTSRGATDVGARVSIEASVAANSRGSIIQKNNQNTPENQIESLLPSSPGVLAVQGTSGREYKKDIEDADTCEAMRRIMGLRMVNFVYKDDELARVRFGIIAEEAEDVAPQYVKHNQFPVPGSQVYNEEGQLVNQQYADRPSIDNNPIVMDLLGCIQNLQAQITELKLTIAALQK</sequence>
<accession>A0A2A6DGW1</accession>
<evidence type="ECO:0000259" key="1">
    <source>
        <dbReference type="PROSITE" id="PS51688"/>
    </source>
</evidence>
<dbReference type="InterPro" id="IPR030392">
    <property type="entry name" value="S74_ICA"/>
</dbReference>
<dbReference type="EMBL" id="NPLM01000001">
    <property type="protein sequence ID" value="PDN88732.1"/>
    <property type="molecule type" value="Genomic_DNA"/>
</dbReference>
<organism evidence="2">
    <name type="scientific">Salmonella enterica</name>
    <name type="common">Salmonella choleraesuis</name>
    <dbReference type="NCBI Taxonomy" id="28901"/>
    <lineage>
        <taxon>Bacteria</taxon>
        <taxon>Pseudomonadati</taxon>
        <taxon>Pseudomonadota</taxon>
        <taxon>Gammaproteobacteria</taxon>
        <taxon>Enterobacterales</taxon>
        <taxon>Enterobacteriaceae</taxon>
        <taxon>Salmonella</taxon>
    </lineage>
</organism>
<feature type="domain" description="Peptidase S74" evidence="1">
    <location>
        <begin position="259"/>
        <end position="371"/>
    </location>
</feature>
<reference evidence="2" key="1">
    <citation type="submission" date="2017-08" db="EMBL/GenBank/DDBJ databases">
        <title>Whole genome sequencing of Salmonella enterica.</title>
        <authorList>
            <person name="Bell R."/>
            <person name="Levy K."/>
        </authorList>
    </citation>
    <scope>NUCLEOTIDE SEQUENCE [LARGE SCALE GENOMIC DNA]</scope>
    <source>
        <strain evidence="2">CFSAN060805</strain>
    </source>
</reference>
<protein>
    <recommendedName>
        <fullName evidence="1">Peptidase S74 domain-containing protein</fullName>
    </recommendedName>
</protein>
<dbReference type="RefSeq" id="WP_023137449.1">
    <property type="nucleotide sequence ID" value="NZ_CABMIV010000001.1"/>
</dbReference>
<proteinExistence type="predicted"/>